<dbReference type="InterPro" id="IPR050482">
    <property type="entry name" value="Sensor_HK_TwoCompSys"/>
</dbReference>
<dbReference type="InterPro" id="IPR003594">
    <property type="entry name" value="HATPase_dom"/>
</dbReference>
<dbReference type="PANTHER" id="PTHR24421">
    <property type="entry name" value="NITRATE/NITRITE SENSOR PROTEIN NARX-RELATED"/>
    <property type="match status" value="1"/>
</dbReference>
<name>A0A418XAB7_9BURK</name>
<evidence type="ECO:0000256" key="4">
    <source>
        <dbReference type="PROSITE-ProRule" id="PRU00169"/>
    </source>
</evidence>
<feature type="domain" description="PAC" evidence="7">
    <location>
        <begin position="215"/>
        <end position="266"/>
    </location>
</feature>
<dbReference type="GO" id="GO:0046983">
    <property type="term" value="F:protein dimerization activity"/>
    <property type="evidence" value="ECO:0007669"/>
    <property type="project" value="InterPro"/>
</dbReference>
<feature type="modified residue" description="4-aspartylphosphate" evidence="4">
    <location>
        <position position="58"/>
    </location>
</feature>
<dbReference type="InterPro" id="IPR036890">
    <property type="entry name" value="HATPase_C_sf"/>
</dbReference>
<dbReference type="EMBL" id="QYUP01000176">
    <property type="protein sequence ID" value="RJG09401.1"/>
    <property type="molecule type" value="Genomic_DNA"/>
</dbReference>
<dbReference type="Pfam" id="PF07730">
    <property type="entry name" value="HisKA_3"/>
    <property type="match status" value="1"/>
</dbReference>
<keyword evidence="9" id="KW-1185">Reference proteome</keyword>
<dbReference type="Gene3D" id="1.20.5.1930">
    <property type="match status" value="1"/>
</dbReference>
<dbReference type="PROSITE" id="PS50109">
    <property type="entry name" value="HIS_KIN"/>
    <property type="match status" value="1"/>
</dbReference>
<feature type="domain" description="Histidine kinase" evidence="5">
    <location>
        <begin position="399"/>
        <end position="486"/>
    </location>
</feature>
<reference evidence="8 9" key="1">
    <citation type="submission" date="2018-09" db="EMBL/GenBank/DDBJ databases">
        <authorList>
            <person name="Zhu H."/>
        </authorList>
    </citation>
    <scope>NUCLEOTIDE SEQUENCE [LARGE SCALE GENOMIC DNA]</scope>
    <source>
        <strain evidence="8 9">K1S02-61</strain>
    </source>
</reference>
<dbReference type="Pfam" id="PF02518">
    <property type="entry name" value="HATPase_c"/>
    <property type="match status" value="1"/>
</dbReference>
<keyword evidence="4" id="KW-0597">Phosphoprotein</keyword>
<dbReference type="InterPro" id="IPR001610">
    <property type="entry name" value="PAC"/>
</dbReference>
<keyword evidence="2" id="KW-0418">Kinase</keyword>
<dbReference type="OrthoDB" id="9813412at2"/>
<evidence type="ECO:0000259" key="6">
    <source>
        <dbReference type="PROSITE" id="PS50110"/>
    </source>
</evidence>
<dbReference type="Gene3D" id="3.30.450.20">
    <property type="entry name" value="PAS domain"/>
    <property type="match status" value="1"/>
</dbReference>
<dbReference type="NCBIfam" id="TIGR00229">
    <property type="entry name" value="sensory_box"/>
    <property type="match status" value="1"/>
</dbReference>
<dbReference type="InterPro" id="IPR001789">
    <property type="entry name" value="Sig_transdc_resp-reg_receiver"/>
</dbReference>
<evidence type="ECO:0000256" key="2">
    <source>
        <dbReference type="ARBA" id="ARBA00022777"/>
    </source>
</evidence>
<dbReference type="CDD" id="cd00156">
    <property type="entry name" value="REC"/>
    <property type="match status" value="1"/>
</dbReference>
<proteinExistence type="predicted"/>
<dbReference type="SMART" id="SM00387">
    <property type="entry name" value="HATPase_c"/>
    <property type="match status" value="1"/>
</dbReference>
<dbReference type="InterPro" id="IPR013655">
    <property type="entry name" value="PAS_fold_3"/>
</dbReference>
<keyword evidence="1" id="KW-0808">Transferase</keyword>
<dbReference type="InterPro" id="IPR035965">
    <property type="entry name" value="PAS-like_dom_sf"/>
</dbReference>
<dbReference type="Gene3D" id="3.30.565.10">
    <property type="entry name" value="Histidine kinase-like ATPase, C-terminal domain"/>
    <property type="match status" value="1"/>
</dbReference>
<evidence type="ECO:0000256" key="1">
    <source>
        <dbReference type="ARBA" id="ARBA00022679"/>
    </source>
</evidence>
<dbReference type="Proteomes" id="UP000284006">
    <property type="component" value="Unassembled WGS sequence"/>
</dbReference>
<dbReference type="PROSITE" id="PS50110">
    <property type="entry name" value="RESPONSE_REGULATORY"/>
    <property type="match status" value="1"/>
</dbReference>
<sequence>MDLPMRVLIVEDDMVDRIACRRMFERDFKGKYLLLEAETGEEGLHLAQTESLDCILLDYQLPDLTGLEFIERLLGGAGAAIPVMMLTGADSATVAAEAIRRGARDYLVKDVDRHYLELLPGAIRRMLRERRLVNEKRQIEARFRTLVEQVPAITYAASTGEAPALRYISPQIQLLGFSPGEWLASPALHAQQIHADDRAGAVQAIEASRRGGTDLRHEYRMRSRDGRIFWFRDEARAIADAGPEPLIQGMLIDITDHKLAEEALRQTRDELRRLAAHQETIKEDERIRIAREVHDELGGFLSGIHSYISVAMERARASGAAPDPLLADAACLAKDAIGTVRKVITDLRPSVLDQLGVWAALEWYADQIERRSGLACSCEIDASVAGEELDAARSTMVFRIVQEALTNVVRHADASLAAVRVERQGADLHVTVRDDGKGIDPSRLLNRESWGVLGMTERARHFGGELRISGVPGQGTVLFLQLPLEDNRVG</sequence>
<dbReference type="Pfam" id="PF00072">
    <property type="entry name" value="Response_reg"/>
    <property type="match status" value="1"/>
</dbReference>
<dbReference type="SUPFAM" id="SSF55874">
    <property type="entry name" value="ATPase domain of HSP90 chaperone/DNA topoisomerase II/histidine kinase"/>
    <property type="match status" value="1"/>
</dbReference>
<feature type="domain" description="Response regulatory" evidence="6">
    <location>
        <begin position="6"/>
        <end position="124"/>
    </location>
</feature>
<dbReference type="InterPro" id="IPR011006">
    <property type="entry name" value="CheY-like_superfamily"/>
</dbReference>
<dbReference type="PANTHER" id="PTHR24421:SF59">
    <property type="entry name" value="OXYGEN SENSOR HISTIDINE KINASE NREB"/>
    <property type="match status" value="1"/>
</dbReference>
<gene>
    <name evidence="8" type="ORF">D3872_23060</name>
</gene>
<dbReference type="GO" id="GO:0000155">
    <property type="term" value="F:phosphorelay sensor kinase activity"/>
    <property type="evidence" value="ECO:0007669"/>
    <property type="project" value="InterPro"/>
</dbReference>
<keyword evidence="3" id="KW-0902">Two-component regulatory system</keyword>
<dbReference type="InterPro" id="IPR011712">
    <property type="entry name" value="Sig_transdc_His_kin_sub3_dim/P"/>
</dbReference>
<dbReference type="Pfam" id="PF08447">
    <property type="entry name" value="PAS_3"/>
    <property type="match status" value="1"/>
</dbReference>
<organism evidence="8 9">
    <name type="scientific">Massilia cavernae</name>
    <dbReference type="NCBI Taxonomy" id="2320864"/>
    <lineage>
        <taxon>Bacteria</taxon>
        <taxon>Pseudomonadati</taxon>
        <taxon>Pseudomonadota</taxon>
        <taxon>Betaproteobacteria</taxon>
        <taxon>Burkholderiales</taxon>
        <taxon>Oxalobacteraceae</taxon>
        <taxon>Telluria group</taxon>
        <taxon>Massilia</taxon>
    </lineage>
</organism>
<dbReference type="AlphaFoldDB" id="A0A418XAB7"/>
<evidence type="ECO:0000259" key="5">
    <source>
        <dbReference type="PROSITE" id="PS50109"/>
    </source>
</evidence>
<comment type="caution">
    <text evidence="8">The sequence shown here is derived from an EMBL/GenBank/DDBJ whole genome shotgun (WGS) entry which is preliminary data.</text>
</comment>
<evidence type="ECO:0000313" key="9">
    <source>
        <dbReference type="Proteomes" id="UP000284006"/>
    </source>
</evidence>
<dbReference type="Gene3D" id="3.40.50.2300">
    <property type="match status" value="1"/>
</dbReference>
<dbReference type="SMART" id="SM00448">
    <property type="entry name" value="REC"/>
    <property type="match status" value="1"/>
</dbReference>
<dbReference type="CDD" id="cd00130">
    <property type="entry name" value="PAS"/>
    <property type="match status" value="1"/>
</dbReference>
<dbReference type="InterPro" id="IPR005467">
    <property type="entry name" value="His_kinase_dom"/>
</dbReference>
<evidence type="ECO:0000256" key="3">
    <source>
        <dbReference type="ARBA" id="ARBA00023012"/>
    </source>
</evidence>
<dbReference type="SUPFAM" id="SSF55785">
    <property type="entry name" value="PYP-like sensor domain (PAS domain)"/>
    <property type="match status" value="1"/>
</dbReference>
<dbReference type="SMART" id="SM00086">
    <property type="entry name" value="PAC"/>
    <property type="match status" value="1"/>
</dbReference>
<accession>A0A418XAB7</accession>
<dbReference type="GO" id="GO:0016020">
    <property type="term" value="C:membrane"/>
    <property type="evidence" value="ECO:0007669"/>
    <property type="project" value="InterPro"/>
</dbReference>
<dbReference type="InterPro" id="IPR000014">
    <property type="entry name" value="PAS"/>
</dbReference>
<dbReference type="InterPro" id="IPR000700">
    <property type="entry name" value="PAS-assoc_C"/>
</dbReference>
<evidence type="ECO:0000313" key="8">
    <source>
        <dbReference type="EMBL" id="RJG09401.1"/>
    </source>
</evidence>
<dbReference type="CDD" id="cd16917">
    <property type="entry name" value="HATPase_UhpB-NarQ-NarX-like"/>
    <property type="match status" value="1"/>
</dbReference>
<dbReference type="PROSITE" id="PS50113">
    <property type="entry name" value="PAC"/>
    <property type="match status" value="1"/>
</dbReference>
<evidence type="ECO:0000259" key="7">
    <source>
        <dbReference type="PROSITE" id="PS50113"/>
    </source>
</evidence>
<dbReference type="SUPFAM" id="SSF52172">
    <property type="entry name" value="CheY-like"/>
    <property type="match status" value="1"/>
</dbReference>
<protein>
    <submittedName>
        <fullName evidence="8">Response regulator</fullName>
    </submittedName>
</protein>